<keyword evidence="3" id="KW-0496">Mitochondrion</keyword>
<accession>A0A1E4SN88</accession>
<keyword evidence="5" id="KW-0175">Coiled coil</keyword>
<protein>
    <recommendedName>
        <fullName evidence="4">ATPase inhibitor, mitochondrial</fullName>
    </recommendedName>
</protein>
<dbReference type="GO" id="GO:0042030">
    <property type="term" value="F:ATPase inhibitor activity"/>
    <property type="evidence" value="ECO:0007669"/>
    <property type="project" value="InterPro"/>
</dbReference>
<dbReference type="GeneID" id="30983661"/>
<dbReference type="GO" id="GO:0005739">
    <property type="term" value="C:mitochondrion"/>
    <property type="evidence" value="ECO:0007669"/>
    <property type="project" value="UniProtKB-SubCell"/>
</dbReference>
<dbReference type="EMBL" id="KV453910">
    <property type="protein sequence ID" value="ODV80887.1"/>
    <property type="molecule type" value="Genomic_DNA"/>
</dbReference>
<dbReference type="OrthoDB" id="5532350at2759"/>
<dbReference type="Pfam" id="PF04568">
    <property type="entry name" value="IATP"/>
    <property type="match status" value="1"/>
</dbReference>
<evidence type="ECO:0000256" key="5">
    <source>
        <dbReference type="SAM" id="Coils"/>
    </source>
</evidence>
<dbReference type="STRING" id="984487.A0A1E4SN88"/>
<evidence type="ECO:0000256" key="4">
    <source>
        <dbReference type="RuleBase" id="RU368087"/>
    </source>
</evidence>
<sequence>MLSQIARNLPRTSIRSFSAARVARTEGGSEAFNEREKAHENLYIKKHEAEQLKQLREKLQEHKETIEKLENQIKEIKK</sequence>
<dbReference type="SUPFAM" id="SSF64602">
    <property type="entry name" value="F1 ATPase inhibitor, IF1, C-terminal domain"/>
    <property type="match status" value="1"/>
</dbReference>
<comment type="subcellular location">
    <subcellularLocation>
        <location evidence="1">Mitochondrion</location>
    </subcellularLocation>
</comment>
<reference evidence="7" key="1">
    <citation type="submission" date="2016-05" db="EMBL/GenBank/DDBJ databases">
        <title>Comparative genomics of biotechnologically important yeasts.</title>
        <authorList>
            <consortium name="DOE Joint Genome Institute"/>
            <person name="Riley R."/>
            <person name="Haridas S."/>
            <person name="Wolfe K.H."/>
            <person name="Lopes M.R."/>
            <person name="Hittinger C.T."/>
            <person name="Goker M."/>
            <person name="Salamov A."/>
            <person name="Wisecaver J."/>
            <person name="Long T.M."/>
            <person name="Aerts A.L."/>
            <person name="Barry K."/>
            <person name="Choi C."/>
            <person name="Clum A."/>
            <person name="Coughlan A.Y."/>
            <person name="Deshpande S."/>
            <person name="Douglass A.P."/>
            <person name="Hanson S.J."/>
            <person name="Klenk H.-P."/>
            <person name="Labutti K."/>
            <person name="Lapidus A."/>
            <person name="Lindquist E."/>
            <person name="Lipzen A."/>
            <person name="Meier-Kolthoff J.P."/>
            <person name="Ohm R.A."/>
            <person name="Otillar R.P."/>
            <person name="Pangilinan J."/>
            <person name="Peng Y."/>
            <person name="Rokas A."/>
            <person name="Rosa C.A."/>
            <person name="Scheuner C."/>
            <person name="Sibirny A.A."/>
            <person name="Slot J.C."/>
            <person name="Stielow J.B."/>
            <person name="Sun H."/>
            <person name="Kurtzman C.P."/>
            <person name="Blackwell M."/>
            <person name="Grigoriev I.V."/>
            <person name="Jeffries T.W."/>
        </authorList>
    </citation>
    <scope>NUCLEOTIDE SEQUENCE [LARGE SCALE GENOMIC DNA]</scope>
    <source>
        <strain evidence="7">NRRL Y-17324</strain>
    </source>
</reference>
<dbReference type="Proteomes" id="UP000094285">
    <property type="component" value="Unassembled WGS sequence"/>
</dbReference>
<evidence type="ECO:0000256" key="1">
    <source>
        <dbReference type="ARBA" id="ARBA00004173"/>
    </source>
</evidence>
<evidence type="ECO:0000256" key="2">
    <source>
        <dbReference type="ARBA" id="ARBA00010901"/>
    </source>
</evidence>
<keyword evidence="7" id="KW-1185">Reference proteome</keyword>
<organism evidence="6 7">
    <name type="scientific">Suhomyces tanzawaensis NRRL Y-17324</name>
    <dbReference type="NCBI Taxonomy" id="984487"/>
    <lineage>
        <taxon>Eukaryota</taxon>
        <taxon>Fungi</taxon>
        <taxon>Dikarya</taxon>
        <taxon>Ascomycota</taxon>
        <taxon>Saccharomycotina</taxon>
        <taxon>Pichiomycetes</taxon>
        <taxon>Debaryomycetaceae</taxon>
        <taxon>Suhomyces</taxon>
    </lineage>
</organism>
<dbReference type="Gene3D" id="1.20.5.500">
    <property type="entry name" value="Single helix bin"/>
    <property type="match status" value="1"/>
</dbReference>
<evidence type="ECO:0000256" key="3">
    <source>
        <dbReference type="ARBA" id="ARBA00023128"/>
    </source>
</evidence>
<dbReference type="AlphaFoldDB" id="A0A1E4SN88"/>
<evidence type="ECO:0000313" key="6">
    <source>
        <dbReference type="EMBL" id="ODV80887.1"/>
    </source>
</evidence>
<feature type="coiled-coil region" evidence="5">
    <location>
        <begin position="45"/>
        <end position="75"/>
    </location>
</feature>
<dbReference type="RefSeq" id="XP_020066009.1">
    <property type="nucleotide sequence ID" value="XM_020209525.1"/>
</dbReference>
<name>A0A1E4SN88_9ASCO</name>
<proteinExistence type="inferred from homology"/>
<gene>
    <name evidence="6" type="ORF">CANTADRAFT_47915</name>
</gene>
<comment type="similarity">
    <text evidence="2 4">Belongs to the ATPase inhibitor family.</text>
</comment>
<evidence type="ECO:0000313" key="7">
    <source>
        <dbReference type="Proteomes" id="UP000094285"/>
    </source>
</evidence>
<comment type="function">
    <text evidence="4">Inhibits the enzyme activity of ATPase.</text>
</comment>
<dbReference type="InterPro" id="IPR007648">
    <property type="entry name" value="ATPase_inhibitor_mt"/>
</dbReference>